<evidence type="ECO:0000313" key="8">
    <source>
        <dbReference type="Proteomes" id="UP001597115"/>
    </source>
</evidence>
<keyword evidence="8" id="KW-1185">Reference proteome</keyword>
<evidence type="ECO:0000256" key="1">
    <source>
        <dbReference type="ARBA" id="ARBA00004141"/>
    </source>
</evidence>
<dbReference type="InterPro" id="IPR036259">
    <property type="entry name" value="MFS_trans_sf"/>
</dbReference>
<feature type="transmembrane region" description="Helical" evidence="5">
    <location>
        <begin position="351"/>
        <end position="371"/>
    </location>
</feature>
<dbReference type="SUPFAM" id="SSF103473">
    <property type="entry name" value="MFS general substrate transporter"/>
    <property type="match status" value="2"/>
</dbReference>
<dbReference type="PANTHER" id="PTHR42718">
    <property type="entry name" value="MAJOR FACILITATOR SUPERFAMILY MULTIDRUG TRANSPORTER MFSC"/>
    <property type="match status" value="1"/>
</dbReference>
<comment type="caution">
    <text evidence="7">The sequence shown here is derived from an EMBL/GenBank/DDBJ whole genome shotgun (WGS) entry which is preliminary data.</text>
</comment>
<keyword evidence="2 5" id="KW-0812">Transmembrane</keyword>
<dbReference type="InterPro" id="IPR020846">
    <property type="entry name" value="MFS_dom"/>
</dbReference>
<dbReference type="Gene3D" id="1.20.1720.10">
    <property type="entry name" value="Multidrug resistance protein D"/>
    <property type="match status" value="1"/>
</dbReference>
<dbReference type="Gene3D" id="1.20.1250.20">
    <property type="entry name" value="MFS general substrate transporter like domains"/>
    <property type="match status" value="1"/>
</dbReference>
<evidence type="ECO:0000313" key="7">
    <source>
        <dbReference type="EMBL" id="MFD1612300.1"/>
    </source>
</evidence>
<feature type="transmembrane region" description="Helical" evidence="5">
    <location>
        <begin position="115"/>
        <end position="140"/>
    </location>
</feature>
<sequence length="479" mass="49689">MTSSARAGWAPAIAGMSARQKSLAFFTLIVALVLEIVDTTIVNTALPAIQADFGGSSAHAQWVVVGYSLSFAVLLMLGGRLGDLFGCRAMFLLGVAGFTVASILCGGAQNAEQLVWARVLQGAAGAIMGPQVLALIQILYEPVERIGRLAWFGVIGGLSAIAGPILGGLLIGANLFGLGWRSVFLVNGPIGVMAVIAGLFLLPRAETKGNVRQVDLVGTLQFGGALAALLYPLVWGERLEWHWPIALYLGAAVVLALAGWRGLKRRAAAGGAVIFDPALFANHPFRQGLVVAITFSAANTGFLFIFAYSLQRQLGYSPLETGLIHMPFSAGVMFGIAFIGRRFLARAGKYVLIGGLALMAMFEGGALVWIAAGGPGFAVLVPMLVAAGVGMGMLSGPIPPVTVARVERHHAGAASGILKTVQQMGAAIGVAVMGTVYFAFAGCGVVAALAVLETLILLCFVMTVRLPSDIFPSSTTHSA</sequence>
<feature type="transmembrane region" description="Helical" evidence="5">
    <location>
        <begin position="214"/>
        <end position="235"/>
    </location>
</feature>
<keyword evidence="3 5" id="KW-1133">Transmembrane helix</keyword>
<feature type="transmembrane region" description="Helical" evidence="5">
    <location>
        <begin position="241"/>
        <end position="260"/>
    </location>
</feature>
<reference evidence="8" key="1">
    <citation type="journal article" date="2019" name="Int. J. Syst. Evol. Microbiol.">
        <title>The Global Catalogue of Microorganisms (GCM) 10K type strain sequencing project: providing services to taxonomists for standard genome sequencing and annotation.</title>
        <authorList>
            <consortium name="The Broad Institute Genomics Platform"/>
            <consortium name="The Broad Institute Genome Sequencing Center for Infectious Disease"/>
            <person name="Wu L."/>
            <person name="Ma J."/>
        </authorList>
    </citation>
    <scope>NUCLEOTIDE SEQUENCE [LARGE SCALE GENOMIC DNA]</scope>
    <source>
        <strain evidence="8">CGMCC 1.16275</strain>
    </source>
</reference>
<feature type="domain" description="Major facilitator superfamily (MFS) profile" evidence="6">
    <location>
        <begin position="24"/>
        <end position="465"/>
    </location>
</feature>
<feature type="transmembrane region" description="Helical" evidence="5">
    <location>
        <begin position="289"/>
        <end position="310"/>
    </location>
</feature>
<comment type="subcellular location">
    <subcellularLocation>
        <location evidence="1">Membrane</location>
        <topology evidence="1">Multi-pass membrane protein</topology>
    </subcellularLocation>
</comment>
<keyword evidence="4 5" id="KW-0472">Membrane</keyword>
<feature type="transmembrane region" description="Helical" evidence="5">
    <location>
        <begin position="377"/>
        <end position="396"/>
    </location>
</feature>
<evidence type="ECO:0000256" key="4">
    <source>
        <dbReference type="ARBA" id="ARBA00023136"/>
    </source>
</evidence>
<feature type="transmembrane region" description="Helical" evidence="5">
    <location>
        <begin position="322"/>
        <end position="339"/>
    </location>
</feature>
<feature type="transmembrane region" description="Helical" evidence="5">
    <location>
        <begin position="149"/>
        <end position="171"/>
    </location>
</feature>
<dbReference type="PROSITE" id="PS50850">
    <property type="entry name" value="MFS"/>
    <property type="match status" value="1"/>
</dbReference>
<feature type="transmembrane region" description="Helical" evidence="5">
    <location>
        <begin position="417"/>
        <end position="440"/>
    </location>
</feature>
<feature type="transmembrane region" description="Helical" evidence="5">
    <location>
        <begin position="89"/>
        <end position="109"/>
    </location>
</feature>
<feature type="transmembrane region" description="Helical" evidence="5">
    <location>
        <begin position="58"/>
        <end position="77"/>
    </location>
</feature>
<dbReference type="RefSeq" id="WP_380889101.1">
    <property type="nucleotide sequence ID" value="NZ_JBHUDY010000001.1"/>
</dbReference>
<evidence type="ECO:0000256" key="3">
    <source>
        <dbReference type="ARBA" id="ARBA00022989"/>
    </source>
</evidence>
<gene>
    <name evidence="7" type="ORF">ACFSCW_10845</name>
</gene>
<dbReference type="CDD" id="cd17321">
    <property type="entry name" value="MFS_MMR_MDR_like"/>
    <property type="match status" value="1"/>
</dbReference>
<dbReference type="PANTHER" id="PTHR42718:SF39">
    <property type="entry name" value="ACTINORHODIN TRANSPORTER-RELATED"/>
    <property type="match status" value="1"/>
</dbReference>
<proteinExistence type="predicted"/>
<accession>A0ABW4I4S4</accession>
<dbReference type="InterPro" id="IPR011701">
    <property type="entry name" value="MFS"/>
</dbReference>
<protein>
    <submittedName>
        <fullName evidence="7">MFS transporter</fullName>
    </submittedName>
</protein>
<feature type="transmembrane region" description="Helical" evidence="5">
    <location>
        <begin position="183"/>
        <end position="202"/>
    </location>
</feature>
<dbReference type="EMBL" id="JBHUDY010000001">
    <property type="protein sequence ID" value="MFD1612300.1"/>
    <property type="molecule type" value="Genomic_DNA"/>
</dbReference>
<name>A0ABW4I4S4_9SPHN</name>
<evidence type="ECO:0000259" key="6">
    <source>
        <dbReference type="PROSITE" id="PS50850"/>
    </source>
</evidence>
<evidence type="ECO:0000256" key="5">
    <source>
        <dbReference type="SAM" id="Phobius"/>
    </source>
</evidence>
<evidence type="ECO:0000256" key="2">
    <source>
        <dbReference type="ARBA" id="ARBA00022692"/>
    </source>
</evidence>
<dbReference type="Proteomes" id="UP001597115">
    <property type="component" value="Unassembled WGS sequence"/>
</dbReference>
<dbReference type="Pfam" id="PF07690">
    <property type="entry name" value="MFS_1"/>
    <property type="match status" value="2"/>
</dbReference>
<organism evidence="7 8">
    <name type="scientific">Sphingomonas tabacisoli</name>
    <dbReference type="NCBI Taxonomy" id="2249466"/>
    <lineage>
        <taxon>Bacteria</taxon>
        <taxon>Pseudomonadati</taxon>
        <taxon>Pseudomonadota</taxon>
        <taxon>Alphaproteobacteria</taxon>
        <taxon>Sphingomonadales</taxon>
        <taxon>Sphingomonadaceae</taxon>
        <taxon>Sphingomonas</taxon>
    </lineage>
</organism>
<feature type="transmembrane region" description="Helical" evidence="5">
    <location>
        <begin position="23"/>
        <end position="46"/>
    </location>
</feature>